<dbReference type="AlphaFoldDB" id="T1EE56"/>
<dbReference type="GO" id="GO:0005096">
    <property type="term" value="F:GTPase activator activity"/>
    <property type="evidence" value="ECO:0000318"/>
    <property type="project" value="GO_Central"/>
</dbReference>
<dbReference type="PROSITE" id="PS51016">
    <property type="entry name" value="MYTH4"/>
    <property type="match status" value="1"/>
</dbReference>
<dbReference type="Pfam" id="PF00784">
    <property type="entry name" value="MyTH4"/>
    <property type="match status" value="1"/>
</dbReference>
<dbReference type="InterPro" id="IPR000857">
    <property type="entry name" value="MyTH4_dom"/>
</dbReference>
<dbReference type="RefSeq" id="XP_009022620.1">
    <property type="nucleotide sequence ID" value="XM_009024372.1"/>
</dbReference>
<dbReference type="EMBL" id="KB097143">
    <property type="protein sequence ID" value="ESN98614.1"/>
    <property type="molecule type" value="Genomic_DNA"/>
</dbReference>
<dbReference type="GO" id="GO:0007165">
    <property type="term" value="P:signal transduction"/>
    <property type="evidence" value="ECO:0007669"/>
    <property type="project" value="InterPro"/>
</dbReference>
<evidence type="ECO:0000313" key="5">
    <source>
        <dbReference type="EnsemblMetazoa" id="HelroP106880"/>
    </source>
</evidence>
<organism evidence="5 6">
    <name type="scientific">Helobdella robusta</name>
    <name type="common">Californian leech</name>
    <dbReference type="NCBI Taxonomy" id="6412"/>
    <lineage>
        <taxon>Eukaryota</taxon>
        <taxon>Metazoa</taxon>
        <taxon>Spiralia</taxon>
        <taxon>Lophotrochozoa</taxon>
        <taxon>Annelida</taxon>
        <taxon>Clitellata</taxon>
        <taxon>Hirudinea</taxon>
        <taxon>Rhynchobdellida</taxon>
        <taxon>Glossiphoniidae</taxon>
        <taxon>Helobdella</taxon>
    </lineage>
</organism>
<dbReference type="InterPro" id="IPR038185">
    <property type="entry name" value="MyTH4_dom_sf"/>
</dbReference>
<feature type="domain" description="MyTH4" evidence="3">
    <location>
        <begin position="112"/>
        <end position="271"/>
    </location>
</feature>
<dbReference type="SUPFAM" id="SSF48350">
    <property type="entry name" value="GTPase activation domain, GAP"/>
    <property type="match status" value="1"/>
</dbReference>
<reference evidence="6" key="1">
    <citation type="submission" date="2012-12" db="EMBL/GenBank/DDBJ databases">
        <authorList>
            <person name="Hellsten U."/>
            <person name="Grimwood J."/>
            <person name="Chapman J.A."/>
            <person name="Shapiro H."/>
            <person name="Aerts A."/>
            <person name="Otillar R.P."/>
            <person name="Terry A.Y."/>
            <person name="Boore J.L."/>
            <person name="Simakov O."/>
            <person name="Marletaz F."/>
            <person name="Cho S.-J."/>
            <person name="Edsinger-Gonzales E."/>
            <person name="Havlak P."/>
            <person name="Kuo D.-H."/>
            <person name="Larsson T."/>
            <person name="Lv J."/>
            <person name="Arendt D."/>
            <person name="Savage R."/>
            <person name="Osoegawa K."/>
            <person name="de Jong P."/>
            <person name="Lindberg D.R."/>
            <person name="Seaver E.C."/>
            <person name="Weisblat D.A."/>
            <person name="Putnam N.H."/>
            <person name="Grigoriev I.V."/>
            <person name="Rokhsar D.S."/>
        </authorList>
    </citation>
    <scope>NUCLEOTIDE SEQUENCE</scope>
</reference>
<dbReference type="InterPro" id="IPR008936">
    <property type="entry name" value="Rho_GTPase_activation_prot"/>
</dbReference>
<sequence length="478" mass="54621">MSSALSPVKHNLLHDSGISSNVDYDYSNEYDSDSSTSSSTSSLTGSNNNNNKGNHIFPPHQRQQQHQQHQHHKHNPAGHREMDIERFISENLNEHKQGLLGRAVPISNMLSWTKDLIQKPMIRTENKTVKKEALEVFKLIQSYMGDKKARDTSTNSQAVVAVEIMNKGWSCMELRDEIYIQLCRQTTRNPKESSLLLGWELMALCLGFLPPSTKFQSYLDRYITRTLETRDFTDQGHLHKLANACIKRLEKICSQTVVKHRPTLEEVEHSKRFLIDISMFGASLDDIIDLQKDRHPTLRIPWIQKVLSECLLELTKDQLTEGIFRVPGDTEEVNVLKSKCESWLSPSSATTDPHILASLLKLWYRELHEPLIPTEFYDLCVESYANPDSAIAIMDKLPEPNKVVLMYLIRFLQKFSVAEVSNVTKMDASNLSMVMAPNCLRCLTLDPQSMFENARKEMNFLKLLVLHLDTSSVADLLP</sequence>
<keyword evidence="6" id="KW-1185">Reference proteome</keyword>
<gene>
    <name evidence="5" type="primary">20194858</name>
    <name evidence="4" type="ORF">HELRODRAFT_106880</name>
</gene>
<dbReference type="HOGENOM" id="CLU_037964_0_0_1"/>
<evidence type="ECO:0000313" key="6">
    <source>
        <dbReference type="Proteomes" id="UP000015101"/>
    </source>
</evidence>
<dbReference type="FunFam" id="1.25.40.530:FF:000020">
    <property type="entry name" value="Predicted protein"/>
    <property type="match status" value="1"/>
</dbReference>
<dbReference type="SMART" id="SM00139">
    <property type="entry name" value="MyTH4"/>
    <property type="match status" value="1"/>
</dbReference>
<dbReference type="EMBL" id="AMQM01001015">
    <property type="status" value="NOT_ANNOTATED_CDS"/>
    <property type="molecule type" value="Genomic_DNA"/>
</dbReference>
<dbReference type="Proteomes" id="UP000015101">
    <property type="component" value="Unassembled WGS sequence"/>
</dbReference>
<dbReference type="CTD" id="20194858"/>
<dbReference type="PANTHER" id="PTHR45876:SF8">
    <property type="entry name" value="FI04035P"/>
    <property type="match status" value="1"/>
</dbReference>
<protein>
    <recommendedName>
        <fullName evidence="7">Rho-GAP domain-containing protein</fullName>
    </recommendedName>
</protein>
<feature type="region of interest" description="Disordered" evidence="1">
    <location>
        <begin position="29"/>
        <end position="78"/>
    </location>
</feature>
<dbReference type="PROSITE" id="PS50238">
    <property type="entry name" value="RHOGAP"/>
    <property type="match status" value="1"/>
</dbReference>
<evidence type="ECO:0000259" key="2">
    <source>
        <dbReference type="PROSITE" id="PS50238"/>
    </source>
</evidence>
<name>T1EE56_HELRO</name>
<dbReference type="Gene3D" id="1.10.555.10">
    <property type="entry name" value="Rho GTPase activation protein"/>
    <property type="match status" value="1"/>
</dbReference>
<reference evidence="5" key="3">
    <citation type="submission" date="2015-06" db="UniProtKB">
        <authorList>
            <consortium name="EnsemblMetazoa"/>
        </authorList>
    </citation>
    <scope>IDENTIFICATION</scope>
</reference>
<feature type="compositionally biased region" description="Basic residues" evidence="1">
    <location>
        <begin position="68"/>
        <end position="77"/>
    </location>
</feature>
<accession>T1EE56</accession>
<dbReference type="STRING" id="6412.T1EE56"/>
<dbReference type="OMA" id="HKYFATH"/>
<feature type="compositionally biased region" description="Low complexity" evidence="1">
    <location>
        <begin position="33"/>
        <end position="51"/>
    </location>
</feature>
<dbReference type="InterPro" id="IPR000198">
    <property type="entry name" value="RhoGAP_dom"/>
</dbReference>
<dbReference type="SMART" id="SM00324">
    <property type="entry name" value="RhoGAP"/>
    <property type="match status" value="1"/>
</dbReference>
<dbReference type="GO" id="GO:0005856">
    <property type="term" value="C:cytoskeleton"/>
    <property type="evidence" value="ECO:0007669"/>
    <property type="project" value="InterPro"/>
</dbReference>
<reference evidence="4 6" key="2">
    <citation type="journal article" date="2013" name="Nature">
        <title>Insights into bilaterian evolution from three spiralian genomes.</title>
        <authorList>
            <person name="Simakov O."/>
            <person name="Marletaz F."/>
            <person name="Cho S.J."/>
            <person name="Edsinger-Gonzales E."/>
            <person name="Havlak P."/>
            <person name="Hellsten U."/>
            <person name="Kuo D.H."/>
            <person name="Larsson T."/>
            <person name="Lv J."/>
            <person name="Arendt D."/>
            <person name="Savage R."/>
            <person name="Osoegawa K."/>
            <person name="de Jong P."/>
            <person name="Grimwood J."/>
            <person name="Chapman J.A."/>
            <person name="Shapiro H."/>
            <person name="Aerts A."/>
            <person name="Otillar R.P."/>
            <person name="Terry A.Y."/>
            <person name="Boore J.L."/>
            <person name="Grigoriev I.V."/>
            <person name="Lindberg D.R."/>
            <person name="Seaver E.C."/>
            <person name="Weisblat D.A."/>
            <person name="Putnam N.H."/>
            <person name="Rokhsar D.S."/>
        </authorList>
    </citation>
    <scope>NUCLEOTIDE SEQUENCE</scope>
</reference>
<dbReference type="InParanoid" id="T1EE56"/>
<dbReference type="EnsemblMetazoa" id="HelroT106880">
    <property type="protein sequence ID" value="HelroP106880"/>
    <property type="gene ID" value="HelroG106880"/>
</dbReference>
<feature type="domain" description="Rho-GAP" evidence="2">
    <location>
        <begin position="282"/>
        <end position="472"/>
    </location>
</feature>
<dbReference type="PANTHER" id="PTHR45876">
    <property type="entry name" value="FI04035P"/>
    <property type="match status" value="1"/>
</dbReference>
<dbReference type="Gene3D" id="1.25.40.530">
    <property type="entry name" value="MyTH4 domain"/>
    <property type="match status" value="1"/>
</dbReference>
<proteinExistence type="predicted"/>
<evidence type="ECO:0000256" key="1">
    <source>
        <dbReference type="SAM" id="MobiDB-lite"/>
    </source>
</evidence>
<dbReference type="OrthoDB" id="437889at2759"/>
<dbReference type="eggNOG" id="ENOG502QR6X">
    <property type="taxonomic scope" value="Eukaryota"/>
</dbReference>
<dbReference type="GeneID" id="20194858"/>
<dbReference type="Pfam" id="PF00620">
    <property type="entry name" value="RhoGAP"/>
    <property type="match status" value="1"/>
</dbReference>
<dbReference type="FunFam" id="1.10.555.10:FF:000045">
    <property type="entry name" value="RhoGAP domain containing protein"/>
    <property type="match status" value="1"/>
</dbReference>
<dbReference type="GO" id="GO:0005737">
    <property type="term" value="C:cytoplasm"/>
    <property type="evidence" value="ECO:0000318"/>
    <property type="project" value="GO_Central"/>
</dbReference>
<evidence type="ECO:0000313" key="4">
    <source>
        <dbReference type="EMBL" id="ESN98614.1"/>
    </source>
</evidence>
<dbReference type="KEGG" id="hro:HELRODRAFT_106880"/>
<evidence type="ECO:0000259" key="3">
    <source>
        <dbReference type="PROSITE" id="PS51016"/>
    </source>
</evidence>
<evidence type="ECO:0008006" key="7">
    <source>
        <dbReference type="Google" id="ProtNLM"/>
    </source>
</evidence>